<dbReference type="Proteomes" id="UP000015530">
    <property type="component" value="Unassembled WGS sequence"/>
</dbReference>
<feature type="region of interest" description="Disordered" evidence="1">
    <location>
        <begin position="34"/>
        <end position="53"/>
    </location>
</feature>
<feature type="compositionally biased region" description="Basic and acidic residues" evidence="1">
    <location>
        <begin position="1"/>
        <end position="24"/>
    </location>
</feature>
<comment type="caution">
    <text evidence="2">The sequence shown here is derived from an EMBL/GenBank/DDBJ whole genome shotgun (WGS) entry which is preliminary data.</text>
</comment>
<name>T0KJ31_COLGC</name>
<gene>
    <name evidence="2" type="ORF">CGLO_07472</name>
</gene>
<accession>T0KJ31</accession>
<organism evidence="2 3">
    <name type="scientific">Colletotrichum gloeosporioides (strain Cg-14)</name>
    <name type="common">Anthracnose fungus</name>
    <name type="synonym">Glomerella cingulata</name>
    <dbReference type="NCBI Taxonomy" id="1237896"/>
    <lineage>
        <taxon>Eukaryota</taxon>
        <taxon>Fungi</taxon>
        <taxon>Dikarya</taxon>
        <taxon>Ascomycota</taxon>
        <taxon>Pezizomycotina</taxon>
        <taxon>Sordariomycetes</taxon>
        <taxon>Hypocreomycetidae</taxon>
        <taxon>Glomerellales</taxon>
        <taxon>Glomerellaceae</taxon>
        <taxon>Colletotrichum</taxon>
        <taxon>Colletotrichum gloeosporioides species complex</taxon>
    </lineage>
</organism>
<evidence type="ECO:0000256" key="1">
    <source>
        <dbReference type="SAM" id="MobiDB-lite"/>
    </source>
</evidence>
<sequence length="53" mass="5734">MPADAELERNWAKGHIDPENHSENDILQVNLVESVNTPPKGGPTNDAMPSILA</sequence>
<dbReference type="EMBL" id="AMYD01001499">
    <property type="protein sequence ID" value="EQB52868.1"/>
    <property type="molecule type" value="Genomic_DNA"/>
</dbReference>
<evidence type="ECO:0000313" key="2">
    <source>
        <dbReference type="EMBL" id="EQB52868.1"/>
    </source>
</evidence>
<protein>
    <submittedName>
        <fullName evidence="2">Uncharacterized protein</fullName>
    </submittedName>
</protein>
<reference evidence="3" key="1">
    <citation type="journal article" date="2013" name="Mol. Plant Microbe Interact.">
        <title>Global aspects of pacC regulation of pathogenicity genes in Colletotrichum gloeosporioides as revealed by transcriptome analysis.</title>
        <authorList>
            <person name="Alkan N."/>
            <person name="Meng X."/>
            <person name="Friedlander G."/>
            <person name="Reuveni E."/>
            <person name="Sukno S."/>
            <person name="Sherman A."/>
            <person name="Thon M."/>
            <person name="Fluhr R."/>
            <person name="Prusky D."/>
        </authorList>
    </citation>
    <scope>NUCLEOTIDE SEQUENCE [LARGE SCALE GENOMIC DNA]</scope>
    <source>
        <strain evidence="3">Cg-14</strain>
    </source>
</reference>
<dbReference type="HOGENOM" id="CLU_3068552_0_0_1"/>
<feature type="region of interest" description="Disordered" evidence="1">
    <location>
        <begin position="1"/>
        <end position="25"/>
    </location>
</feature>
<evidence type="ECO:0000313" key="3">
    <source>
        <dbReference type="Proteomes" id="UP000015530"/>
    </source>
</evidence>
<dbReference type="AlphaFoldDB" id="T0KJ31"/>
<proteinExistence type="predicted"/>